<feature type="compositionally biased region" description="Low complexity" evidence="1">
    <location>
        <begin position="16"/>
        <end position="29"/>
    </location>
</feature>
<gene>
    <name evidence="2" type="ORF">B0A50_05593</name>
</gene>
<dbReference type="Proteomes" id="UP000308549">
    <property type="component" value="Unassembled WGS sequence"/>
</dbReference>
<comment type="caution">
    <text evidence="2">The sequence shown here is derived from an EMBL/GenBank/DDBJ whole genome shotgun (WGS) entry which is preliminary data.</text>
</comment>
<proteinExistence type="predicted"/>
<evidence type="ECO:0000313" key="2">
    <source>
        <dbReference type="EMBL" id="TKA25838.1"/>
    </source>
</evidence>
<feature type="region of interest" description="Disordered" evidence="1">
    <location>
        <begin position="1"/>
        <end position="84"/>
    </location>
</feature>
<evidence type="ECO:0000256" key="1">
    <source>
        <dbReference type="SAM" id="MobiDB-lite"/>
    </source>
</evidence>
<protein>
    <submittedName>
        <fullName evidence="2">Uncharacterized protein</fullName>
    </submittedName>
</protein>
<sequence>MPAAKSNPLKKIRQQSAAPSAGSAFASLSRQNEKVTSSTRRAYRDLDGNEQSVFNERPAKKARKTAQKTAKPIKPPPPKPQHPVIESWRPAGGEQGAVHGEALETGGLTNTLGLARLSTWRLPSFQEGVEKLLEQHGLDYDEMVMKEVIHGGESVTDVCVRFRSEIVAEMVRERIEGEMVEGRKLQVTFV</sequence>
<dbReference type="EMBL" id="NAJL01000032">
    <property type="protein sequence ID" value="TKA25838.1"/>
    <property type="molecule type" value="Genomic_DNA"/>
</dbReference>
<keyword evidence="3" id="KW-1185">Reference proteome</keyword>
<name>A0A4U0TUB8_9PEZI</name>
<organism evidence="2 3">
    <name type="scientific">Salinomyces thailandicus</name>
    <dbReference type="NCBI Taxonomy" id="706561"/>
    <lineage>
        <taxon>Eukaryota</taxon>
        <taxon>Fungi</taxon>
        <taxon>Dikarya</taxon>
        <taxon>Ascomycota</taxon>
        <taxon>Pezizomycotina</taxon>
        <taxon>Dothideomycetes</taxon>
        <taxon>Dothideomycetidae</taxon>
        <taxon>Mycosphaerellales</taxon>
        <taxon>Teratosphaeriaceae</taxon>
        <taxon>Salinomyces</taxon>
    </lineage>
</organism>
<dbReference type="OrthoDB" id="3943134at2759"/>
<dbReference type="AlphaFoldDB" id="A0A4U0TUB8"/>
<accession>A0A4U0TUB8</accession>
<reference evidence="2 3" key="1">
    <citation type="submission" date="2017-03" db="EMBL/GenBank/DDBJ databases">
        <title>Genomes of endolithic fungi from Antarctica.</title>
        <authorList>
            <person name="Coleine C."/>
            <person name="Masonjones S."/>
            <person name="Stajich J.E."/>
        </authorList>
    </citation>
    <scope>NUCLEOTIDE SEQUENCE [LARGE SCALE GENOMIC DNA]</scope>
    <source>
        <strain evidence="2 3">CCFEE 6315</strain>
    </source>
</reference>
<evidence type="ECO:0000313" key="3">
    <source>
        <dbReference type="Proteomes" id="UP000308549"/>
    </source>
</evidence>